<dbReference type="EMBL" id="NPHW01003386">
    <property type="protein sequence ID" value="OXV09680.1"/>
    <property type="molecule type" value="Genomic_DNA"/>
</dbReference>
<feature type="compositionally biased region" description="Basic and acidic residues" evidence="1">
    <location>
        <begin position="16"/>
        <end position="42"/>
    </location>
</feature>
<accession>A0A232LZU4</accession>
<proteinExistence type="predicted"/>
<protein>
    <submittedName>
        <fullName evidence="2">Uncharacterized protein</fullName>
    </submittedName>
</protein>
<evidence type="ECO:0000313" key="3">
    <source>
        <dbReference type="Proteomes" id="UP000243515"/>
    </source>
</evidence>
<name>A0A232LZU4_9EURO</name>
<gene>
    <name evidence="2" type="ORF">Egran_02558</name>
</gene>
<comment type="caution">
    <text evidence="2">The sequence shown here is derived from an EMBL/GenBank/DDBJ whole genome shotgun (WGS) entry which is preliminary data.</text>
</comment>
<feature type="region of interest" description="Disordered" evidence="1">
    <location>
        <begin position="1"/>
        <end position="50"/>
    </location>
</feature>
<keyword evidence="3" id="KW-1185">Reference proteome</keyword>
<evidence type="ECO:0000256" key="1">
    <source>
        <dbReference type="SAM" id="MobiDB-lite"/>
    </source>
</evidence>
<sequence length="50" mass="5529">MPQLPESPARAGARGHIKEIAKGHGSDADEGHNDRFFCRDVGQESLQQQR</sequence>
<reference evidence="2 3" key="1">
    <citation type="journal article" date="2015" name="Environ. Microbiol.">
        <title>Metagenome sequence of Elaphomyces granulatus from sporocarp tissue reveals Ascomycota ectomycorrhizal fingerprints of genome expansion and a Proteobacteria-rich microbiome.</title>
        <authorList>
            <person name="Quandt C.A."/>
            <person name="Kohler A."/>
            <person name="Hesse C.N."/>
            <person name="Sharpton T.J."/>
            <person name="Martin F."/>
            <person name="Spatafora J.W."/>
        </authorList>
    </citation>
    <scope>NUCLEOTIDE SEQUENCE [LARGE SCALE GENOMIC DNA]</scope>
    <source>
        <strain evidence="2 3">OSC145934</strain>
    </source>
</reference>
<evidence type="ECO:0000313" key="2">
    <source>
        <dbReference type="EMBL" id="OXV09680.1"/>
    </source>
</evidence>
<dbReference type="Proteomes" id="UP000243515">
    <property type="component" value="Unassembled WGS sequence"/>
</dbReference>
<dbReference type="AlphaFoldDB" id="A0A232LZU4"/>
<organism evidence="2 3">
    <name type="scientific">Elaphomyces granulatus</name>
    <dbReference type="NCBI Taxonomy" id="519963"/>
    <lineage>
        <taxon>Eukaryota</taxon>
        <taxon>Fungi</taxon>
        <taxon>Dikarya</taxon>
        <taxon>Ascomycota</taxon>
        <taxon>Pezizomycotina</taxon>
        <taxon>Eurotiomycetes</taxon>
        <taxon>Eurotiomycetidae</taxon>
        <taxon>Eurotiales</taxon>
        <taxon>Elaphomycetaceae</taxon>
        <taxon>Elaphomyces</taxon>
    </lineage>
</organism>